<dbReference type="InterPro" id="IPR051311">
    <property type="entry name" value="DedA_domain"/>
</dbReference>
<dbReference type="PANTHER" id="PTHR42709:SF4">
    <property type="entry name" value="INNER MEMBRANE PROTEIN YQAA"/>
    <property type="match status" value="1"/>
</dbReference>
<dbReference type="InterPro" id="IPR032816">
    <property type="entry name" value="VTT_dom"/>
</dbReference>
<organism evidence="3 4">
    <name type="scientific">Salinicola lusitanus</name>
    <dbReference type="NCBI Taxonomy" id="1949085"/>
    <lineage>
        <taxon>Bacteria</taxon>
        <taxon>Pseudomonadati</taxon>
        <taxon>Pseudomonadota</taxon>
        <taxon>Gammaproteobacteria</taxon>
        <taxon>Oceanospirillales</taxon>
        <taxon>Halomonadaceae</taxon>
        <taxon>Salinicola</taxon>
    </lineage>
</organism>
<reference evidence="3 4" key="1">
    <citation type="submission" date="2024-04" db="EMBL/GenBank/DDBJ databases">
        <title>Salinicola lusitanus LLJ914,a marine bacterium isolated from the Okinawa Trough.</title>
        <authorList>
            <person name="Li J."/>
        </authorList>
    </citation>
    <scope>NUCLEOTIDE SEQUENCE [LARGE SCALE GENOMIC DNA]</scope>
    <source>
        <strain evidence="3 4">LLJ914</strain>
    </source>
</reference>
<dbReference type="Pfam" id="PF09335">
    <property type="entry name" value="VTT_dom"/>
    <property type="match status" value="1"/>
</dbReference>
<gene>
    <name evidence="3" type="ORF">AAGT95_03485</name>
</gene>
<keyword evidence="1" id="KW-0812">Transmembrane</keyword>
<name>A0ABZ3CZV6_9GAMM</name>
<accession>A0ABZ3CZV6</accession>
<keyword evidence="1" id="KW-1133">Transmembrane helix</keyword>
<dbReference type="Proteomes" id="UP001453229">
    <property type="component" value="Chromosome"/>
</dbReference>
<keyword evidence="4" id="KW-1185">Reference proteome</keyword>
<dbReference type="PANTHER" id="PTHR42709">
    <property type="entry name" value="ALKALINE PHOSPHATASE LIKE PROTEIN"/>
    <property type="match status" value="1"/>
</dbReference>
<sequence>MLFSNKYLIPLLLLVATLGNVLGSAINWYIGRHIDQYSHRRWFPCKKEKLDKTRAIYLRHGRWVLVLSWMPIVGDPLTIIAGFMREPLWSFLLIVTFAKGLRYLVIAAIATT</sequence>
<dbReference type="EMBL" id="CP151919">
    <property type="protein sequence ID" value="XAD56600.1"/>
    <property type="molecule type" value="Genomic_DNA"/>
</dbReference>
<evidence type="ECO:0000256" key="1">
    <source>
        <dbReference type="SAM" id="Phobius"/>
    </source>
</evidence>
<keyword evidence="1" id="KW-0472">Membrane</keyword>
<feature type="transmembrane region" description="Helical" evidence="1">
    <location>
        <begin position="89"/>
        <end position="110"/>
    </location>
</feature>
<feature type="domain" description="VTT" evidence="2">
    <location>
        <begin position="12"/>
        <end position="108"/>
    </location>
</feature>
<protein>
    <submittedName>
        <fullName evidence="3">YqaA family protein</fullName>
    </submittedName>
</protein>
<evidence type="ECO:0000313" key="4">
    <source>
        <dbReference type="Proteomes" id="UP001453229"/>
    </source>
</evidence>
<evidence type="ECO:0000313" key="3">
    <source>
        <dbReference type="EMBL" id="XAD56600.1"/>
    </source>
</evidence>
<feature type="transmembrane region" description="Helical" evidence="1">
    <location>
        <begin position="63"/>
        <end position="83"/>
    </location>
</feature>
<proteinExistence type="predicted"/>
<feature type="transmembrane region" description="Helical" evidence="1">
    <location>
        <begin position="6"/>
        <end position="30"/>
    </location>
</feature>
<evidence type="ECO:0000259" key="2">
    <source>
        <dbReference type="Pfam" id="PF09335"/>
    </source>
</evidence>
<dbReference type="RefSeq" id="WP_246837778.1">
    <property type="nucleotide sequence ID" value="NZ_CP151919.1"/>
</dbReference>